<comment type="similarity">
    <text evidence="1">Belongs to the FMO family.</text>
</comment>
<feature type="region of interest" description="Disordered" evidence="5">
    <location>
        <begin position="82"/>
        <end position="134"/>
    </location>
</feature>
<dbReference type="InterPro" id="IPR050346">
    <property type="entry name" value="FMO-like"/>
</dbReference>
<keyword evidence="2" id="KW-0285">Flavoprotein</keyword>
<evidence type="ECO:0000256" key="5">
    <source>
        <dbReference type="SAM" id="MobiDB-lite"/>
    </source>
</evidence>
<feature type="region of interest" description="Disordered" evidence="5">
    <location>
        <begin position="1"/>
        <end position="25"/>
    </location>
</feature>
<feature type="compositionally biased region" description="Low complexity" evidence="5">
    <location>
        <begin position="411"/>
        <end position="422"/>
    </location>
</feature>
<evidence type="ECO:0000256" key="1">
    <source>
        <dbReference type="ARBA" id="ARBA00009183"/>
    </source>
</evidence>
<dbReference type="GO" id="GO:0050661">
    <property type="term" value="F:NADP binding"/>
    <property type="evidence" value="ECO:0007669"/>
    <property type="project" value="InterPro"/>
</dbReference>
<dbReference type="Proteomes" id="UP001320420">
    <property type="component" value="Unassembled WGS sequence"/>
</dbReference>
<dbReference type="InterPro" id="IPR020946">
    <property type="entry name" value="Flavin_mOase-like"/>
</dbReference>
<dbReference type="Gene3D" id="3.50.50.60">
    <property type="entry name" value="FAD/NAD(P)-binding domain"/>
    <property type="match status" value="2"/>
</dbReference>
<dbReference type="InterPro" id="IPR038732">
    <property type="entry name" value="HpyO/CreE_NAD-binding"/>
</dbReference>
<dbReference type="Pfam" id="PF13454">
    <property type="entry name" value="NAD_binding_9"/>
    <property type="match status" value="1"/>
</dbReference>
<keyword evidence="8" id="KW-1185">Reference proteome</keyword>
<organism evidence="7 8">
    <name type="scientific">Diatrype stigma</name>
    <dbReference type="NCBI Taxonomy" id="117547"/>
    <lineage>
        <taxon>Eukaryota</taxon>
        <taxon>Fungi</taxon>
        <taxon>Dikarya</taxon>
        <taxon>Ascomycota</taxon>
        <taxon>Pezizomycotina</taxon>
        <taxon>Sordariomycetes</taxon>
        <taxon>Xylariomycetidae</taxon>
        <taxon>Xylariales</taxon>
        <taxon>Diatrypaceae</taxon>
        <taxon>Diatrype</taxon>
    </lineage>
</organism>
<protein>
    <submittedName>
        <fullName evidence="7">Monooxygenase</fullName>
    </submittedName>
</protein>
<evidence type="ECO:0000313" key="7">
    <source>
        <dbReference type="EMBL" id="KAK7755154.1"/>
    </source>
</evidence>
<dbReference type="GO" id="GO:0050660">
    <property type="term" value="F:flavin adenine dinucleotide binding"/>
    <property type="evidence" value="ECO:0007669"/>
    <property type="project" value="InterPro"/>
</dbReference>
<keyword evidence="4" id="KW-0560">Oxidoreductase</keyword>
<feature type="region of interest" description="Disordered" evidence="5">
    <location>
        <begin position="411"/>
        <end position="431"/>
    </location>
</feature>
<evidence type="ECO:0000313" key="8">
    <source>
        <dbReference type="Proteomes" id="UP001320420"/>
    </source>
</evidence>
<dbReference type="SUPFAM" id="SSF51905">
    <property type="entry name" value="FAD/NAD(P)-binding domain"/>
    <property type="match status" value="2"/>
</dbReference>
<sequence length="618" mass="66077">MSFSPPGTATSPSPDPNTGGSGSNGKFHIQKIAVVGAGPSGLAAAKHLLAVGAPAFARIDVFEQQAEVGGVWNYSATPQPAHTLKLPQTDAHGPPDPPVILSSPSLDGEGEGKGEKREKAKGGEGVPPPPLFPSPMYDDLHTNIPHTLMRYSDLPFPSPEEGGGRKGKANGGGCAIFPSREVVQGYLVAYARDVRHLIRFSTQVVDITPVPPSRTTDDDAERWAVQTKDLLTHTTETSTYDAVVVASGHYATPYIPAIEGLAAFVEAHRHHRPGGTVSHSKLYRTAEAYRDKKVLVVGNSASGLDIASQIRAVARKPVLLSVRTPTAPEALRHIGGGDGEGGGEVEEVPEIRRFLVEGRGVEFWGGEKGGSGKGEGDEGEEARGRVEMDIDAILFCTGYLYTFPFFRSLSSPPSSSNPNDNNQPPPQPLITTGRRVHSLARHLLHTHHPTLAFPGLPSKVIPFPLAEAQMAVVARLWANLLPRPTRAELARWAREDEEAWLARYPDPHGDEKQGGFHVFAKGEDGRYINAMHDWAMGAEGGGGEQGKGKDPPHWDAHALWQRTIYAEAKMRFEETGKKARTLEELGFRFEPGAAAAVAEAGAVDALPGDGEDGLDVAG</sequence>
<reference evidence="7 8" key="1">
    <citation type="submission" date="2024-02" db="EMBL/GenBank/DDBJ databases">
        <title>De novo assembly and annotation of 12 fungi associated with fruit tree decline syndrome in Ontario, Canada.</title>
        <authorList>
            <person name="Sulman M."/>
            <person name="Ellouze W."/>
            <person name="Ilyukhin E."/>
        </authorList>
    </citation>
    <scope>NUCLEOTIDE SEQUENCE [LARGE SCALE GENOMIC DNA]</scope>
    <source>
        <strain evidence="7 8">M11/M66-122</strain>
    </source>
</reference>
<dbReference type="EMBL" id="JAKJXP020000015">
    <property type="protein sequence ID" value="KAK7755154.1"/>
    <property type="molecule type" value="Genomic_DNA"/>
</dbReference>
<gene>
    <name evidence="7" type="primary">FMO1_2</name>
    <name evidence="7" type="ORF">SLS62_002969</name>
</gene>
<evidence type="ECO:0000256" key="4">
    <source>
        <dbReference type="ARBA" id="ARBA00023002"/>
    </source>
</evidence>
<evidence type="ECO:0000259" key="6">
    <source>
        <dbReference type="Pfam" id="PF13454"/>
    </source>
</evidence>
<dbReference type="GO" id="GO:0004499">
    <property type="term" value="F:N,N-dimethylaniline monooxygenase activity"/>
    <property type="evidence" value="ECO:0007669"/>
    <property type="project" value="InterPro"/>
</dbReference>
<dbReference type="InterPro" id="IPR036188">
    <property type="entry name" value="FAD/NAD-bd_sf"/>
</dbReference>
<comment type="caution">
    <text evidence="7">The sequence shown here is derived from an EMBL/GenBank/DDBJ whole genome shotgun (WGS) entry which is preliminary data.</text>
</comment>
<dbReference type="AlphaFoldDB" id="A0AAN9UTD7"/>
<accession>A0AAN9UTD7</accession>
<dbReference type="PANTHER" id="PTHR23023">
    <property type="entry name" value="DIMETHYLANILINE MONOOXYGENASE"/>
    <property type="match status" value="1"/>
</dbReference>
<evidence type="ECO:0000256" key="3">
    <source>
        <dbReference type="ARBA" id="ARBA00022827"/>
    </source>
</evidence>
<keyword evidence="7" id="KW-0503">Monooxygenase</keyword>
<proteinExistence type="inferred from homology"/>
<feature type="compositionally biased region" description="Polar residues" evidence="5">
    <location>
        <begin position="1"/>
        <end position="18"/>
    </location>
</feature>
<name>A0AAN9UTD7_9PEZI</name>
<dbReference type="Pfam" id="PF00743">
    <property type="entry name" value="FMO-like"/>
    <property type="match status" value="1"/>
</dbReference>
<feature type="compositionally biased region" description="Basic and acidic residues" evidence="5">
    <location>
        <begin position="110"/>
        <end position="122"/>
    </location>
</feature>
<keyword evidence="3" id="KW-0274">FAD</keyword>
<evidence type="ECO:0000256" key="2">
    <source>
        <dbReference type="ARBA" id="ARBA00022630"/>
    </source>
</evidence>
<feature type="domain" description="FAD-dependent urate hydroxylase HpyO/Asp monooxygenase CreE-like FAD/NAD(P)-binding" evidence="6">
    <location>
        <begin position="33"/>
        <end position="90"/>
    </location>
</feature>